<dbReference type="AlphaFoldDB" id="A0A8H2XXU5"/>
<name>A0A8H2XXU5_9AGAM</name>
<evidence type="ECO:0000313" key="2">
    <source>
        <dbReference type="EMBL" id="CAE6437364.1"/>
    </source>
</evidence>
<dbReference type="Proteomes" id="UP000663853">
    <property type="component" value="Unassembled WGS sequence"/>
</dbReference>
<sequence>MPSFAQFAGLAAVVLSLGYVASALPLNVLMPVNLSCTGSDPVSLAMAKILVDLQAKISLIAGCNTVADLTIAVDALCAILKSCSDELLKIGAGAAITTDAQASIVACIAGIVTLVVRACISVTLKLGLSAVLVLIAKIDVALQLLLVNLNVCIDGIVVLIAKALASVTVGLLAQVQLKLCLGVLGLAGVSL</sequence>
<evidence type="ECO:0000256" key="1">
    <source>
        <dbReference type="SAM" id="SignalP"/>
    </source>
</evidence>
<keyword evidence="1" id="KW-0732">Signal</keyword>
<feature type="chain" id="PRO_5034108999" description="Transmembrane protein" evidence="1">
    <location>
        <begin position="24"/>
        <end position="191"/>
    </location>
</feature>
<evidence type="ECO:0000313" key="3">
    <source>
        <dbReference type="Proteomes" id="UP000663853"/>
    </source>
</evidence>
<evidence type="ECO:0008006" key="4">
    <source>
        <dbReference type="Google" id="ProtNLM"/>
    </source>
</evidence>
<feature type="signal peptide" evidence="1">
    <location>
        <begin position="1"/>
        <end position="23"/>
    </location>
</feature>
<reference evidence="2" key="1">
    <citation type="submission" date="2021-01" db="EMBL/GenBank/DDBJ databases">
        <authorList>
            <person name="Kaushik A."/>
        </authorList>
    </citation>
    <scope>NUCLEOTIDE SEQUENCE</scope>
    <source>
        <strain evidence="2">AG6-10EEA</strain>
    </source>
</reference>
<accession>A0A8H2XXU5</accession>
<comment type="caution">
    <text evidence="2">The sequence shown here is derived from an EMBL/GenBank/DDBJ whole genome shotgun (WGS) entry which is preliminary data.</text>
</comment>
<dbReference type="EMBL" id="CAJMXA010000618">
    <property type="protein sequence ID" value="CAE6437364.1"/>
    <property type="molecule type" value="Genomic_DNA"/>
</dbReference>
<proteinExistence type="predicted"/>
<organism evidence="2 3">
    <name type="scientific">Rhizoctonia solani</name>
    <dbReference type="NCBI Taxonomy" id="456999"/>
    <lineage>
        <taxon>Eukaryota</taxon>
        <taxon>Fungi</taxon>
        <taxon>Dikarya</taxon>
        <taxon>Basidiomycota</taxon>
        <taxon>Agaricomycotina</taxon>
        <taxon>Agaricomycetes</taxon>
        <taxon>Cantharellales</taxon>
        <taxon>Ceratobasidiaceae</taxon>
        <taxon>Rhizoctonia</taxon>
    </lineage>
</organism>
<protein>
    <recommendedName>
        <fullName evidence="4">Transmembrane protein</fullName>
    </recommendedName>
</protein>
<gene>
    <name evidence="2" type="ORF">RDB_LOCUS31961</name>
</gene>